<organism evidence="1 2">
    <name type="scientific">Iodidimonas nitroreducens</name>
    <dbReference type="NCBI Taxonomy" id="1236968"/>
    <lineage>
        <taxon>Bacteria</taxon>
        <taxon>Pseudomonadati</taxon>
        <taxon>Pseudomonadota</taxon>
        <taxon>Alphaproteobacteria</taxon>
        <taxon>Iodidimonadales</taxon>
        <taxon>Iodidimonadaceae</taxon>
        <taxon>Iodidimonas</taxon>
    </lineage>
</organism>
<gene>
    <name evidence="1" type="ORF">JCM17846_03350</name>
</gene>
<keyword evidence="2" id="KW-1185">Reference proteome</keyword>
<proteinExistence type="predicted"/>
<accession>A0A5A7N314</accession>
<name>A0A5A7N314_9PROT</name>
<sequence>MGAARIGAFWAGAGKRAGKNKALKPASRAKRDMAFLPKLSFLDA</sequence>
<dbReference type="AlphaFoldDB" id="A0A5A7N314"/>
<reference evidence="1 2" key="1">
    <citation type="submission" date="2019-09" db="EMBL/GenBank/DDBJ databases">
        <title>NBRP : Genome information of microbial organism related human and environment.</title>
        <authorList>
            <person name="Hattori M."/>
            <person name="Oshima K."/>
            <person name="Inaba H."/>
            <person name="Suda W."/>
            <person name="Sakamoto M."/>
            <person name="Iino T."/>
            <person name="Kitahara M."/>
            <person name="Oshida Y."/>
            <person name="Iida T."/>
            <person name="Kudo T."/>
            <person name="Itoh T."/>
            <person name="Ohkuma M."/>
        </authorList>
    </citation>
    <scope>NUCLEOTIDE SEQUENCE [LARGE SCALE GENOMIC DNA]</scope>
    <source>
        <strain evidence="1 2">Q-1</strain>
    </source>
</reference>
<protein>
    <submittedName>
        <fullName evidence="1">Uncharacterized protein</fullName>
    </submittedName>
</protein>
<dbReference type="EMBL" id="BKCN01000001">
    <property type="protein sequence ID" value="GER02653.1"/>
    <property type="molecule type" value="Genomic_DNA"/>
</dbReference>
<comment type="caution">
    <text evidence="1">The sequence shown here is derived from an EMBL/GenBank/DDBJ whole genome shotgun (WGS) entry which is preliminary data.</text>
</comment>
<evidence type="ECO:0000313" key="2">
    <source>
        <dbReference type="Proteomes" id="UP000324996"/>
    </source>
</evidence>
<evidence type="ECO:0000313" key="1">
    <source>
        <dbReference type="EMBL" id="GER02653.1"/>
    </source>
</evidence>
<dbReference type="Proteomes" id="UP000324996">
    <property type="component" value="Unassembled WGS sequence"/>
</dbReference>